<dbReference type="AlphaFoldDB" id="A0AAV8YNX1"/>
<feature type="compositionally biased region" description="Basic and acidic residues" evidence="1">
    <location>
        <begin position="93"/>
        <end position="102"/>
    </location>
</feature>
<evidence type="ECO:0000256" key="1">
    <source>
        <dbReference type="SAM" id="MobiDB-lite"/>
    </source>
</evidence>
<organism evidence="2 3">
    <name type="scientific">Aromia moschata</name>
    <dbReference type="NCBI Taxonomy" id="1265417"/>
    <lineage>
        <taxon>Eukaryota</taxon>
        <taxon>Metazoa</taxon>
        <taxon>Ecdysozoa</taxon>
        <taxon>Arthropoda</taxon>
        <taxon>Hexapoda</taxon>
        <taxon>Insecta</taxon>
        <taxon>Pterygota</taxon>
        <taxon>Neoptera</taxon>
        <taxon>Endopterygota</taxon>
        <taxon>Coleoptera</taxon>
        <taxon>Polyphaga</taxon>
        <taxon>Cucujiformia</taxon>
        <taxon>Chrysomeloidea</taxon>
        <taxon>Cerambycidae</taxon>
        <taxon>Cerambycinae</taxon>
        <taxon>Callichromatini</taxon>
        <taxon>Aromia</taxon>
    </lineage>
</organism>
<feature type="region of interest" description="Disordered" evidence="1">
    <location>
        <begin position="1"/>
        <end position="50"/>
    </location>
</feature>
<accession>A0AAV8YNX1</accession>
<gene>
    <name evidence="2" type="ORF">NQ318_023553</name>
</gene>
<proteinExistence type="predicted"/>
<sequence>MVRMERVGGNRDEETNIAENVMEISDTNENTDNSVLDKENESELETEDEIRDPYFDINNYLYTGEKLTDVSDFEEHDSDDVESESDIVSNENSAKKESSKVKAKTPQEKITKKMIKCKYCDEDIISKNFLRHLKTWHSQETDVINILSFPKKSKQRKEALAVFRNETNFDLYIRGEICPNR</sequence>
<dbReference type="Proteomes" id="UP001162162">
    <property type="component" value="Unassembled WGS sequence"/>
</dbReference>
<comment type="caution">
    <text evidence="2">The sequence shown here is derived from an EMBL/GenBank/DDBJ whole genome shotgun (WGS) entry which is preliminary data.</text>
</comment>
<keyword evidence="3" id="KW-1185">Reference proteome</keyword>
<feature type="compositionally biased region" description="Polar residues" evidence="1">
    <location>
        <begin position="25"/>
        <end position="34"/>
    </location>
</feature>
<protein>
    <recommendedName>
        <fullName evidence="4">BED-type domain-containing protein</fullName>
    </recommendedName>
</protein>
<dbReference type="EMBL" id="JAPWTK010000056">
    <property type="protein sequence ID" value="KAJ8953434.1"/>
    <property type="molecule type" value="Genomic_DNA"/>
</dbReference>
<feature type="compositionally biased region" description="Acidic residues" evidence="1">
    <location>
        <begin position="71"/>
        <end position="85"/>
    </location>
</feature>
<name>A0AAV8YNX1_9CUCU</name>
<evidence type="ECO:0000313" key="3">
    <source>
        <dbReference type="Proteomes" id="UP001162162"/>
    </source>
</evidence>
<reference evidence="2" key="1">
    <citation type="journal article" date="2023" name="Insect Mol. Biol.">
        <title>Genome sequencing provides insights into the evolution of gene families encoding plant cell wall-degrading enzymes in longhorned beetles.</title>
        <authorList>
            <person name="Shin N.R."/>
            <person name="Okamura Y."/>
            <person name="Kirsch R."/>
            <person name="Pauchet Y."/>
        </authorList>
    </citation>
    <scope>NUCLEOTIDE SEQUENCE</scope>
    <source>
        <strain evidence="2">AMC_N1</strain>
    </source>
</reference>
<evidence type="ECO:0000313" key="2">
    <source>
        <dbReference type="EMBL" id="KAJ8953434.1"/>
    </source>
</evidence>
<feature type="region of interest" description="Disordered" evidence="1">
    <location>
        <begin position="71"/>
        <end position="102"/>
    </location>
</feature>
<feature type="compositionally biased region" description="Basic and acidic residues" evidence="1">
    <location>
        <begin position="1"/>
        <end position="14"/>
    </location>
</feature>
<evidence type="ECO:0008006" key="4">
    <source>
        <dbReference type="Google" id="ProtNLM"/>
    </source>
</evidence>